<evidence type="ECO:0000313" key="3">
    <source>
        <dbReference type="EMBL" id="KAB3529485.1"/>
    </source>
</evidence>
<dbReference type="InterPro" id="IPR010982">
    <property type="entry name" value="Lambda_DNA-bd_dom_sf"/>
</dbReference>
<reference evidence="3 4" key="1">
    <citation type="submission" date="2019-10" db="EMBL/GenBank/DDBJ databases">
        <title>Alkaliphilus serpentinus sp. nov. and Alkaliphilus pronyensis sp. nov., two novel anaerobic alkaliphilic species isolated from the serpentinized-hosted hydrothermal field of the Prony Bay (New Caledonia).</title>
        <authorList>
            <person name="Postec A."/>
        </authorList>
    </citation>
    <scope>NUCLEOTIDE SEQUENCE [LARGE SCALE GENOMIC DNA]</scope>
    <source>
        <strain evidence="3 4">LacT</strain>
    </source>
</reference>
<feature type="domain" description="HTH cro/C1-type" evidence="2">
    <location>
        <begin position="33"/>
        <end position="87"/>
    </location>
</feature>
<organism evidence="3 4">
    <name type="scientific">Alkaliphilus serpentinus</name>
    <dbReference type="NCBI Taxonomy" id="1482731"/>
    <lineage>
        <taxon>Bacteria</taxon>
        <taxon>Bacillati</taxon>
        <taxon>Bacillota</taxon>
        <taxon>Clostridia</taxon>
        <taxon>Peptostreptococcales</taxon>
        <taxon>Natronincolaceae</taxon>
        <taxon>Alkaliphilus</taxon>
    </lineage>
</organism>
<sequence length="89" mass="10242">MNHEEVKKKLFQSSQVKKEYDDLKVLFDIKKEIIQLRISQGLSQKELAEIVGTQQSAISRLESGQYNPSIEFLSKIAHALGKELQINFH</sequence>
<dbReference type="AlphaFoldDB" id="A0A833HNE2"/>
<keyword evidence="1" id="KW-0238">DNA-binding</keyword>
<gene>
    <name evidence="3" type="ORF">F8153_09135</name>
</gene>
<keyword evidence="4" id="KW-1185">Reference proteome</keyword>
<dbReference type="CDD" id="cd00093">
    <property type="entry name" value="HTH_XRE"/>
    <property type="match status" value="1"/>
</dbReference>
<dbReference type="RefSeq" id="WP_151866052.1">
    <property type="nucleotide sequence ID" value="NZ_WBZB01000031.1"/>
</dbReference>
<dbReference type="PANTHER" id="PTHR46558:SF4">
    <property type="entry name" value="DNA-BIDING PHAGE PROTEIN"/>
    <property type="match status" value="1"/>
</dbReference>
<comment type="caution">
    <text evidence="3">The sequence shown here is derived from an EMBL/GenBank/DDBJ whole genome shotgun (WGS) entry which is preliminary data.</text>
</comment>
<dbReference type="Proteomes" id="UP000465601">
    <property type="component" value="Unassembled WGS sequence"/>
</dbReference>
<protein>
    <submittedName>
        <fullName evidence="3">Helix-turn-helix transcriptional regulator</fullName>
    </submittedName>
</protein>
<evidence type="ECO:0000313" key="4">
    <source>
        <dbReference type="Proteomes" id="UP000465601"/>
    </source>
</evidence>
<dbReference type="InterPro" id="IPR001387">
    <property type="entry name" value="Cro/C1-type_HTH"/>
</dbReference>
<dbReference type="EMBL" id="WBZB01000031">
    <property type="protein sequence ID" value="KAB3529485.1"/>
    <property type="molecule type" value="Genomic_DNA"/>
</dbReference>
<dbReference type="Gene3D" id="1.10.260.40">
    <property type="entry name" value="lambda repressor-like DNA-binding domains"/>
    <property type="match status" value="1"/>
</dbReference>
<dbReference type="OrthoDB" id="428540at2"/>
<accession>A0A833HNE2</accession>
<dbReference type="PANTHER" id="PTHR46558">
    <property type="entry name" value="TRACRIPTIONAL REGULATORY PROTEIN-RELATED-RELATED"/>
    <property type="match status" value="1"/>
</dbReference>
<evidence type="ECO:0000256" key="1">
    <source>
        <dbReference type="ARBA" id="ARBA00023125"/>
    </source>
</evidence>
<dbReference type="SMART" id="SM00530">
    <property type="entry name" value="HTH_XRE"/>
    <property type="match status" value="1"/>
</dbReference>
<dbReference type="SUPFAM" id="SSF47413">
    <property type="entry name" value="lambda repressor-like DNA-binding domains"/>
    <property type="match status" value="1"/>
</dbReference>
<dbReference type="PROSITE" id="PS50943">
    <property type="entry name" value="HTH_CROC1"/>
    <property type="match status" value="1"/>
</dbReference>
<dbReference type="GO" id="GO:0003677">
    <property type="term" value="F:DNA binding"/>
    <property type="evidence" value="ECO:0007669"/>
    <property type="project" value="UniProtKB-KW"/>
</dbReference>
<evidence type="ECO:0000259" key="2">
    <source>
        <dbReference type="PROSITE" id="PS50943"/>
    </source>
</evidence>
<dbReference type="Pfam" id="PF01381">
    <property type="entry name" value="HTH_3"/>
    <property type="match status" value="1"/>
</dbReference>
<name>A0A833HNE2_9FIRM</name>
<proteinExistence type="predicted"/>